<dbReference type="STRING" id="1502745.SAMN02799620_05992"/>
<keyword evidence="1" id="KW-1133">Transmembrane helix</keyword>
<dbReference type="EMBL" id="FMUB01000018">
    <property type="protein sequence ID" value="SCX33576.1"/>
    <property type="molecule type" value="Genomic_DNA"/>
</dbReference>
<keyword evidence="1" id="KW-0472">Membrane</keyword>
<evidence type="ECO:0000256" key="1">
    <source>
        <dbReference type="SAM" id="Phobius"/>
    </source>
</evidence>
<gene>
    <name evidence="2" type="ORF">SAMN02799620_05992</name>
</gene>
<organism evidence="2 3">
    <name type="scientific">Mycolicibacterium fluoranthenivorans</name>
    <dbReference type="NCBI Taxonomy" id="258505"/>
    <lineage>
        <taxon>Bacteria</taxon>
        <taxon>Bacillati</taxon>
        <taxon>Actinomycetota</taxon>
        <taxon>Actinomycetes</taxon>
        <taxon>Mycobacteriales</taxon>
        <taxon>Mycobacteriaceae</taxon>
        <taxon>Mycolicibacterium</taxon>
    </lineage>
</organism>
<dbReference type="AlphaFoldDB" id="A0A1G4X0W4"/>
<sequence length="120" mass="12712">MGSVAVQVVQGERMLSLPTLVFFSFLFGGTAAVLLVPTTAMVRSRGVIVGLRLTGDFCADCHEVELDIMVTRPDGGQFAARETTMIPEASLASFTPGSIVDTYYRPGDESSVAVAAPDPR</sequence>
<feature type="transmembrane region" description="Helical" evidence="1">
    <location>
        <begin position="20"/>
        <end position="42"/>
    </location>
</feature>
<keyword evidence="1" id="KW-0812">Transmembrane</keyword>
<evidence type="ECO:0000313" key="2">
    <source>
        <dbReference type="EMBL" id="SCX33576.1"/>
    </source>
</evidence>
<protein>
    <submittedName>
        <fullName evidence="2">Uncharacterized protein</fullName>
    </submittedName>
</protein>
<evidence type="ECO:0000313" key="3">
    <source>
        <dbReference type="Proteomes" id="UP000199707"/>
    </source>
</evidence>
<accession>A0A1G4X0W4</accession>
<reference evidence="3" key="1">
    <citation type="submission" date="2016-10" db="EMBL/GenBank/DDBJ databases">
        <authorList>
            <person name="Varghese N."/>
            <person name="Submissions S."/>
        </authorList>
    </citation>
    <scope>NUCLEOTIDE SEQUENCE [LARGE SCALE GENOMIC DNA]</scope>
    <source>
        <strain evidence="3">UNC267MFSha1.1M11</strain>
    </source>
</reference>
<dbReference type="Proteomes" id="UP000199707">
    <property type="component" value="Unassembled WGS sequence"/>
</dbReference>
<proteinExistence type="predicted"/>
<name>A0A1G4X0W4_9MYCO</name>